<dbReference type="Pfam" id="PF01063">
    <property type="entry name" value="Aminotran_4"/>
    <property type="match status" value="1"/>
</dbReference>
<organism evidence="11 12">
    <name type="scientific">Alteromonas halophila</name>
    <dbReference type="NCBI Taxonomy" id="516698"/>
    <lineage>
        <taxon>Bacteria</taxon>
        <taxon>Pseudomonadati</taxon>
        <taxon>Pseudomonadota</taxon>
        <taxon>Gammaproteobacteria</taxon>
        <taxon>Alteromonadales</taxon>
        <taxon>Alteromonadaceae</taxon>
        <taxon>Alteromonas/Salinimonas group</taxon>
        <taxon>Alteromonas</taxon>
    </lineage>
</organism>
<evidence type="ECO:0000256" key="7">
    <source>
        <dbReference type="ARBA" id="ARBA00035633"/>
    </source>
</evidence>
<evidence type="ECO:0000256" key="4">
    <source>
        <dbReference type="ARBA" id="ARBA00022898"/>
    </source>
</evidence>
<evidence type="ECO:0000256" key="3">
    <source>
        <dbReference type="ARBA" id="ARBA00011738"/>
    </source>
</evidence>
<dbReference type="InterPro" id="IPR001544">
    <property type="entry name" value="Aminotrans_IV"/>
</dbReference>
<evidence type="ECO:0000256" key="2">
    <source>
        <dbReference type="ARBA" id="ARBA00009320"/>
    </source>
</evidence>
<comment type="cofactor">
    <cofactor evidence="1">
        <name>pyridoxal 5'-phosphate</name>
        <dbReference type="ChEBI" id="CHEBI:597326"/>
    </cofactor>
</comment>
<proteinExistence type="inferred from homology"/>
<dbReference type="InterPro" id="IPR043131">
    <property type="entry name" value="BCAT-like_N"/>
</dbReference>
<evidence type="ECO:0000256" key="10">
    <source>
        <dbReference type="NCBIfam" id="TIGR03461"/>
    </source>
</evidence>
<keyword evidence="12" id="KW-1185">Reference proteome</keyword>
<evidence type="ECO:0000256" key="5">
    <source>
        <dbReference type="ARBA" id="ARBA00022909"/>
    </source>
</evidence>
<dbReference type="GO" id="GO:0046656">
    <property type="term" value="P:folic acid biosynthetic process"/>
    <property type="evidence" value="ECO:0007669"/>
    <property type="project" value="UniProtKB-KW"/>
</dbReference>
<name>A0A918MWQ2_9ALTE</name>
<keyword evidence="5" id="KW-0289">Folate biosynthesis</keyword>
<reference evidence="11" key="2">
    <citation type="submission" date="2020-09" db="EMBL/GenBank/DDBJ databases">
        <authorList>
            <person name="Sun Q."/>
            <person name="Kim S."/>
        </authorList>
    </citation>
    <scope>NUCLEOTIDE SEQUENCE</scope>
    <source>
        <strain evidence="11">KCTC 22164</strain>
    </source>
</reference>
<dbReference type="InterPro" id="IPR017824">
    <property type="entry name" value="Aminodeoxychorismate_lyase_IV"/>
</dbReference>
<comment type="subunit">
    <text evidence="3">Homodimer.</text>
</comment>
<evidence type="ECO:0000256" key="8">
    <source>
        <dbReference type="ARBA" id="ARBA00035676"/>
    </source>
</evidence>
<evidence type="ECO:0000256" key="9">
    <source>
        <dbReference type="ARBA" id="ARBA00049529"/>
    </source>
</evidence>
<dbReference type="InterPro" id="IPR043132">
    <property type="entry name" value="BCAT-like_C"/>
</dbReference>
<dbReference type="EC" id="4.1.3.38" evidence="8 10"/>
<dbReference type="EMBL" id="BMXP01000001">
    <property type="protein sequence ID" value="GGW76858.1"/>
    <property type="molecule type" value="Genomic_DNA"/>
</dbReference>
<dbReference type="PANTHER" id="PTHR42743">
    <property type="entry name" value="AMINO-ACID AMINOTRANSFERASE"/>
    <property type="match status" value="1"/>
</dbReference>
<keyword evidence="6 11" id="KW-0456">Lyase</keyword>
<reference evidence="11" key="1">
    <citation type="journal article" date="2014" name="Int. J. Syst. Evol. Microbiol.">
        <title>Complete genome sequence of Corynebacterium casei LMG S-19264T (=DSM 44701T), isolated from a smear-ripened cheese.</title>
        <authorList>
            <consortium name="US DOE Joint Genome Institute (JGI-PGF)"/>
            <person name="Walter F."/>
            <person name="Albersmeier A."/>
            <person name="Kalinowski J."/>
            <person name="Ruckert C."/>
        </authorList>
    </citation>
    <scope>NUCLEOTIDE SEQUENCE</scope>
    <source>
        <strain evidence="11">KCTC 22164</strain>
    </source>
</reference>
<comment type="caution">
    <text evidence="11">The sequence shown here is derived from an EMBL/GenBank/DDBJ whole genome shotgun (WGS) entry which is preliminary data.</text>
</comment>
<dbReference type="NCBIfam" id="TIGR03461">
    <property type="entry name" value="pabC_Proteo"/>
    <property type="match status" value="1"/>
</dbReference>
<gene>
    <name evidence="11" type="primary">pabC</name>
    <name evidence="11" type="ORF">GCM10007391_07130</name>
</gene>
<dbReference type="Gene3D" id="3.20.10.10">
    <property type="entry name" value="D-amino Acid Aminotransferase, subunit A, domain 2"/>
    <property type="match status" value="1"/>
</dbReference>
<dbReference type="SUPFAM" id="SSF56752">
    <property type="entry name" value="D-aminoacid aminotransferase-like PLP-dependent enzymes"/>
    <property type="match status" value="1"/>
</dbReference>
<dbReference type="Proteomes" id="UP000631300">
    <property type="component" value="Unassembled WGS sequence"/>
</dbReference>
<dbReference type="GO" id="GO:0005829">
    <property type="term" value="C:cytosol"/>
    <property type="evidence" value="ECO:0007669"/>
    <property type="project" value="TreeGrafter"/>
</dbReference>
<dbReference type="InterPro" id="IPR036038">
    <property type="entry name" value="Aminotransferase-like"/>
</dbReference>
<dbReference type="RefSeq" id="WP_189403698.1">
    <property type="nucleotide sequence ID" value="NZ_BMXP01000001.1"/>
</dbReference>
<dbReference type="AlphaFoldDB" id="A0A918MWQ2"/>
<dbReference type="GO" id="GO:0030170">
    <property type="term" value="F:pyridoxal phosphate binding"/>
    <property type="evidence" value="ECO:0007669"/>
    <property type="project" value="InterPro"/>
</dbReference>
<dbReference type="GO" id="GO:0008696">
    <property type="term" value="F:4-amino-4-deoxychorismate lyase activity"/>
    <property type="evidence" value="ECO:0007669"/>
    <property type="project" value="UniProtKB-UniRule"/>
</dbReference>
<dbReference type="InterPro" id="IPR050571">
    <property type="entry name" value="Class-IV_PLP-Dep_Aminotrnsfr"/>
</dbReference>
<keyword evidence="4" id="KW-0663">Pyridoxal phosphate</keyword>
<comment type="similarity">
    <text evidence="2">Belongs to the class-IV pyridoxal-phosphate-dependent aminotransferase family.</text>
</comment>
<comment type="catalytic activity">
    <reaction evidence="9">
        <text>4-amino-4-deoxychorismate = 4-aminobenzoate + pyruvate + H(+)</text>
        <dbReference type="Rhea" id="RHEA:16201"/>
        <dbReference type="ChEBI" id="CHEBI:15361"/>
        <dbReference type="ChEBI" id="CHEBI:15378"/>
        <dbReference type="ChEBI" id="CHEBI:17836"/>
        <dbReference type="ChEBI" id="CHEBI:58406"/>
        <dbReference type="EC" id="4.1.3.38"/>
    </reaction>
</comment>
<protein>
    <recommendedName>
        <fullName evidence="8 10">Aminodeoxychorismate lyase</fullName>
        <ecNumber evidence="8 10">4.1.3.38</ecNumber>
    </recommendedName>
</protein>
<evidence type="ECO:0000256" key="1">
    <source>
        <dbReference type="ARBA" id="ARBA00001933"/>
    </source>
</evidence>
<evidence type="ECO:0000313" key="11">
    <source>
        <dbReference type="EMBL" id="GGW76858.1"/>
    </source>
</evidence>
<comment type="pathway">
    <text evidence="7">Cofactor biosynthesis; tetrahydrofolate biosynthesis; 4-aminobenzoate from chorismate: step 2/2.</text>
</comment>
<evidence type="ECO:0000256" key="6">
    <source>
        <dbReference type="ARBA" id="ARBA00023239"/>
    </source>
</evidence>
<dbReference type="Gene3D" id="3.30.470.10">
    <property type="match status" value="1"/>
</dbReference>
<accession>A0A918MWQ2</accession>
<dbReference type="GO" id="GO:0008153">
    <property type="term" value="P:4-aminobenzoate biosynthetic process"/>
    <property type="evidence" value="ECO:0007669"/>
    <property type="project" value="UniProtKB-UniRule"/>
</dbReference>
<sequence>MMTTSPTASTPHFALSDRAANYGDGVFTTMCVEDGKIALRNYHERRLLSDAERLSIVVDQAHLKCHLDEQAAKIGSGVLKVLLSAGEGGRGYARNEEVMPSFHASYHSLPAHYPRLARTGMALGIANTRLAEQPLLAGIKHLNRLEQVLIKAEIASMQCDDALVLDYKETLIEASAANVFWYKQGTWFTPELLSSGVAGVMRGFLLDWMASHQVPVEVGRFGPAHLNDATAVMLTNAVMTAMPVKSLQSKGTVHRFDLMPVTALQRAIAHDYKESYA</sequence>
<dbReference type="PANTHER" id="PTHR42743:SF2">
    <property type="entry name" value="AMINODEOXYCHORISMATE LYASE"/>
    <property type="match status" value="1"/>
</dbReference>
<evidence type="ECO:0000313" key="12">
    <source>
        <dbReference type="Proteomes" id="UP000631300"/>
    </source>
</evidence>